<sequence length="282" mass="32425">MFNDEFDVVDMNNQDDEIRKDEVPDFESNNPLTLIIGSNIPCSSQSSRVNNVRDDETGFYKGMTFKKKEELANSLKIVCLKKDFRLKKMINSSTIFSFKCSYLECNWWLRAVKFTSSDRGTHEHGYAVLNVYRYMLEVANQGSKTALSLDENGRYNIMTSNITESVNSMFDVGREFPIVALFDEINRRFALLFHEYGAGELANRFVPSIEKTYQSMSARQQVVGSSNPNYKLSCHLVIVMLLRWIYKEELVLVEFLLGQNTLSTCHGGSPSPIWCLFWKSNL</sequence>
<dbReference type="EMBL" id="JACXVP010000001">
    <property type="protein sequence ID" value="KAG5630969.1"/>
    <property type="molecule type" value="Genomic_DNA"/>
</dbReference>
<gene>
    <name evidence="1" type="ORF">H5410_002686</name>
</gene>
<dbReference type="OrthoDB" id="4482678at2759"/>
<organism evidence="1 2">
    <name type="scientific">Solanum commersonii</name>
    <name type="common">Commerson's wild potato</name>
    <name type="synonym">Commerson's nightshade</name>
    <dbReference type="NCBI Taxonomy" id="4109"/>
    <lineage>
        <taxon>Eukaryota</taxon>
        <taxon>Viridiplantae</taxon>
        <taxon>Streptophyta</taxon>
        <taxon>Embryophyta</taxon>
        <taxon>Tracheophyta</taxon>
        <taxon>Spermatophyta</taxon>
        <taxon>Magnoliopsida</taxon>
        <taxon>eudicotyledons</taxon>
        <taxon>Gunneridae</taxon>
        <taxon>Pentapetalae</taxon>
        <taxon>asterids</taxon>
        <taxon>lamiids</taxon>
        <taxon>Solanales</taxon>
        <taxon>Solanaceae</taxon>
        <taxon>Solanoideae</taxon>
        <taxon>Solaneae</taxon>
        <taxon>Solanum</taxon>
    </lineage>
</organism>
<evidence type="ECO:0000313" key="2">
    <source>
        <dbReference type="Proteomes" id="UP000824120"/>
    </source>
</evidence>
<proteinExistence type="predicted"/>
<evidence type="ECO:0008006" key="3">
    <source>
        <dbReference type="Google" id="ProtNLM"/>
    </source>
</evidence>
<accession>A0A9J6B2N9</accession>
<name>A0A9J6B2N9_SOLCO</name>
<evidence type="ECO:0000313" key="1">
    <source>
        <dbReference type="EMBL" id="KAG5630969.1"/>
    </source>
</evidence>
<dbReference type="AlphaFoldDB" id="A0A9J6B2N9"/>
<reference evidence="1 2" key="1">
    <citation type="submission" date="2020-09" db="EMBL/GenBank/DDBJ databases">
        <title>De no assembly of potato wild relative species, Solanum commersonii.</title>
        <authorList>
            <person name="Cho K."/>
        </authorList>
    </citation>
    <scope>NUCLEOTIDE SEQUENCE [LARGE SCALE GENOMIC DNA]</scope>
    <source>
        <strain evidence="1">LZ3.2</strain>
        <tissue evidence="1">Leaf</tissue>
    </source>
</reference>
<dbReference type="Proteomes" id="UP000824120">
    <property type="component" value="Chromosome 1"/>
</dbReference>
<comment type="caution">
    <text evidence="1">The sequence shown here is derived from an EMBL/GenBank/DDBJ whole genome shotgun (WGS) entry which is preliminary data.</text>
</comment>
<keyword evidence="2" id="KW-1185">Reference proteome</keyword>
<protein>
    <recommendedName>
        <fullName evidence="3">Transposase MuDR plant domain-containing protein</fullName>
    </recommendedName>
</protein>